<keyword evidence="6 8" id="KW-0067">ATP-binding</keyword>
<keyword evidence="3 8" id="KW-0436">Ligase</keyword>
<dbReference type="SMART" id="SM00977">
    <property type="entry name" value="TilS_C"/>
    <property type="match status" value="1"/>
</dbReference>
<keyword evidence="5 8" id="KW-0547">Nucleotide-binding</keyword>
<dbReference type="PANTHER" id="PTHR43033">
    <property type="entry name" value="TRNA(ILE)-LYSIDINE SYNTHASE-RELATED"/>
    <property type="match status" value="1"/>
</dbReference>
<dbReference type="SUPFAM" id="SSF52402">
    <property type="entry name" value="Adenine nucleotide alpha hydrolases-like"/>
    <property type="match status" value="1"/>
</dbReference>
<dbReference type="EMBL" id="CP098242">
    <property type="protein sequence ID" value="WAW09456.1"/>
    <property type="molecule type" value="Genomic_DNA"/>
</dbReference>
<evidence type="ECO:0000256" key="7">
    <source>
        <dbReference type="ARBA" id="ARBA00048539"/>
    </source>
</evidence>
<gene>
    <name evidence="8 10" type="primary">tilS</name>
    <name evidence="10" type="ORF">NB640_09405</name>
</gene>
<dbReference type="AlphaFoldDB" id="A0A9E9LUL0"/>
<dbReference type="EC" id="6.3.4.19" evidence="8"/>
<dbReference type="InterPro" id="IPR012796">
    <property type="entry name" value="Lysidine-tRNA-synth_C"/>
</dbReference>
<evidence type="ECO:0000256" key="6">
    <source>
        <dbReference type="ARBA" id="ARBA00022840"/>
    </source>
</evidence>
<dbReference type="GO" id="GO:0006400">
    <property type="term" value="P:tRNA modification"/>
    <property type="evidence" value="ECO:0007669"/>
    <property type="project" value="UniProtKB-UniRule"/>
</dbReference>
<comment type="similarity">
    <text evidence="8">Belongs to the tRNA(Ile)-lysidine synthase family.</text>
</comment>
<dbReference type="GO" id="GO:0005737">
    <property type="term" value="C:cytoplasm"/>
    <property type="evidence" value="ECO:0007669"/>
    <property type="project" value="UniProtKB-SubCell"/>
</dbReference>
<evidence type="ECO:0000256" key="2">
    <source>
        <dbReference type="ARBA" id="ARBA00022490"/>
    </source>
</evidence>
<evidence type="ECO:0000256" key="4">
    <source>
        <dbReference type="ARBA" id="ARBA00022694"/>
    </source>
</evidence>
<dbReference type="RefSeq" id="WP_269308453.1">
    <property type="nucleotide sequence ID" value="NZ_CP098242.1"/>
</dbReference>
<dbReference type="InterPro" id="IPR011063">
    <property type="entry name" value="TilS/TtcA_N"/>
</dbReference>
<protein>
    <recommendedName>
        <fullName evidence="8">tRNA(Ile)-lysidine synthase</fullName>
        <ecNumber evidence="8">6.3.4.19</ecNumber>
    </recommendedName>
    <alternativeName>
        <fullName evidence="8">tRNA(Ile)-2-lysyl-cytidine synthase</fullName>
    </alternativeName>
    <alternativeName>
        <fullName evidence="8">tRNA(Ile)-lysidine synthetase</fullName>
    </alternativeName>
</protein>
<sequence>MNQAKAHHPVFEFERVLESVPARVFAFGQPGSKEEAMAIAYSGGLDSSVLLHLAQAYAAKKPMRLFAFHIHHGLNVKADDWLAHCRNTCEQLTIPFDFCRVTLNPGEGEGVEAVARRERYAALTAMCRQYGVNVLLTAHHEDDQVETVLMQLMRGAGVAGLSGMEILGTIPGEDDEAAPQLLRPLLAVSRQALAAWASEKHLAWVEDDSNLDVRYVRNAIRQKVAPLLSGFFPGFEKRVARSALHMQSASRLLNELAEMDWERCHDGDALDIIRMAELGHDRFDNLFRFWLDAHGLRMPSTAWLKEARTQLLDAREDAQVKLALEGAVIRRYRQHLVFQETNPERPLALPERSAPFTWQGESRLEMAEFGGELLFEPVSKGVDARWLREQILALGAYSGKAVLKVNEVRPTKSLKAHYQERGVPAWERQRLPLLYAGERLLFAAGIGTAIDCVSQGDNRIRIGWIPA</sequence>
<evidence type="ECO:0000313" key="11">
    <source>
        <dbReference type="Proteomes" id="UP001156215"/>
    </source>
</evidence>
<dbReference type="InterPro" id="IPR012094">
    <property type="entry name" value="tRNA_Ile_lys_synt"/>
</dbReference>
<keyword evidence="2 8" id="KW-0963">Cytoplasm</keyword>
<dbReference type="GO" id="GO:0005524">
    <property type="term" value="F:ATP binding"/>
    <property type="evidence" value="ECO:0007669"/>
    <property type="project" value="UniProtKB-UniRule"/>
</dbReference>
<accession>A0A9E9LUL0</accession>
<dbReference type="SUPFAM" id="SSF56037">
    <property type="entry name" value="PheT/TilS domain"/>
    <property type="match status" value="1"/>
</dbReference>
<organism evidence="10 11">
    <name type="scientific">Oxalobacter vibrioformis</name>
    <dbReference type="NCBI Taxonomy" id="933080"/>
    <lineage>
        <taxon>Bacteria</taxon>
        <taxon>Pseudomonadati</taxon>
        <taxon>Pseudomonadota</taxon>
        <taxon>Betaproteobacteria</taxon>
        <taxon>Burkholderiales</taxon>
        <taxon>Oxalobacteraceae</taxon>
        <taxon>Oxalobacter</taxon>
    </lineage>
</organism>
<comment type="catalytic activity">
    <reaction evidence="7 8">
        <text>cytidine(34) in tRNA(Ile2) + L-lysine + ATP = lysidine(34) in tRNA(Ile2) + AMP + diphosphate + H(+)</text>
        <dbReference type="Rhea" id="RHEA:43744"/>
        <dbReference type="Rhea" id="RHEA-COMP:10625"/>
        <dbReference type="Rhea" id="RHEA-COMP:10670"/>
        <dbReference type="ChEBI" id="CHEBI:15378"/>
        <dbReference type="ChEBI" id="CHEBI:30616"/>
        <dbReference type="ChEBI" id="CHEBI:32551"/>
        <dbReference type="ChEBI" id="CHEBI:33019"/>
        <dbReference type="ChEBI" id="CHEBI:82748"/>
        <dbReference type="ChEBI" id="CHEBI:83665"/>
        <dbReference type="ChEBI" id="CHEBI:456215"/>
        <dbReference type="EC" id="6.3.4.19"/>
    </reaction>
</comment>
<comment type="function">
    <text evidence="8">Ligates lysine onto the cytidine present at position 34 of the AUA codon-specific tRNA(Ile) that contains the anticodon CAU, in an ATP-dependent manner. Cytidine is converted to lysidine, thus changing the amino acid specificity of the tRNA from methionine to isoleucine.</text>
</comment>
<dbReference type="Gene3D" id="3.40.50.620">
    <property type="entry name" value="HUPs"/>
    <property type="match status" value="1"/>
</dbReference>
<dbReference type="InterPro" id="IPR015262">
    <property type="entry name" value="tRNA_Ile_lys_synt_subst-bd"/>
</dbReference>
<comment type="domain">
    <text evidence="8">The N-terminal region contains the highly conserved SGGXDS motif, predicted to be a P-loop motif involved in ATP binding.</text>
</comment>
<evidence type="ECO:0000313" key="10">
    <source>
        <dbReference type="EMBL" id="WAW09456.1"/>
    </source>
</evidence>
<dbReference type="Pfam" id="PF11734">
    <property type="entry name" value="TilS_C"/>
    <property type="match status" value="1"/>
</dbReference>
<evidence type="ECO:0000256" key="5">
    <source>
        <dbReference type="ARBA" id="ARBA00022741"/>
    </source>
</evidence>
<comment type="subcellular location">
    <subcellularLocation>
        <location evidence="1 8">Cytoplasm</location>
    </subcellularLocation>
</comment>
<evidence type="ECO:0000259" key="9">
    <source>
        <dbReference type="SMART" id="SM00977"/>
    </source>
</evidence>
<dbReference type="KEGG" id="ovb:NB640_09405"/>
<dbReference type="NCBIfam" id="TIGR02433">
    <property type="entry name" value="lysidine_TilS_C"/>
    <property type="match status" value="1"/>
</dbReference>
<name>A0A9E9LUL0_9BURK</name>
<reference evidence="10" key="1">
    <citation type="journal article" date="2022" name="Front. Microbiol.">
        <title>New perspectives on an old grouping: The genomic and phenotypic variability of Oxalobacter formigenes and the implications for calcium oxalate stone prevention.</title>
        <authorList>
            <person name="Chmiel J.A."/>
            <person name="Carr C."/>
            <person name="Stuivenberg G.A."/>
            <person name="Venema R."/>
            <person name="Chanyi R.M."/>
            <person name="Al K.F."/>
            <person name="Giguere D."/>
            <person name="Say H."/>
            <person name="Akouris P.P."/>
            <person name="Dominguez Romero S.A."/>
            <person name="Kwong A."/>
            <person name="Tai V."/>
            <person name="Koval S.F."/>
            <person name="Razvi H."/>
            <person name="Bjazevic J."/>
            <person name="Burton J.P."/>
        </authorList>
    </citation>
    <scope>NUCLEOTIDE SEQUENCE</scope>
    <source>
        <strain evidence="10">WoOx3</strain>
    </source>
</reference>
<evidence type="ECO:0000256" key="3">
    <source>
        <dbReference type="ARBA" id="ARBA00022598"/>
    </source>
</evidence>
<keyword evidence="11" id="KW-1185">Reference proteome</keyword>
<proteinExistence type="inferred from homology"/>
<feature type="binding site" evidence="8">
    <location>
        <begin position="42"/>
        <end position="47"/>
    </location>
    <ligand>
        <name>ATP</name>
        <dbReference type="ChEBI" id="CHEBI:30616"/>
    </ligand>
</feature>
<dbReference type="GO" id="GO:0032267">
    <property type="term" value="F:tRNA(Ile)-lysidine synthase activity"/>
    <property type="evidence" value="ECO:0007669"/>
    <property type="project" value="UniProtKB-EC"/>
</dbReference>
<keyword evidence="4 8" id="KW-0819">tRNA processing</keyword>
<evidence type="ECO:0000256" key="8">
    <source>
        <dbReference type="HAMAP-Rule" id="MF_01161"/>
    </source>
</evidence>
<dbReference type="Pfam" id="PF09179">
    <property type="entry name" value="TilS"/>
    <property type="match status" value="1"/>
</dbReference>
<dbReference type="InterPro" id="IPR012795">
    <property type="entry name" value="tRNA_Ile_lys_synt_N"/>
</dbReference>
<dbReference type="InterPro" id="IPR014729">
    <property type="entry name" value="Rossmann-like_a/b/a_fold"/>
</dbReference>
<dbReference type="SUPFAM" id="SSF82829">
    <property type="entry name" value="MesJ substrate recognition domain-like"/>
    <property type="match status" value="1"/>
</dbReference>
<dbReference type="NCBIfam" id="TIGR02432">
    <property type="entry name" value="lysidine_TilS_N"/>
    <property type="match status" value="1"/>
</dbReference>
<dbReference type="HAMAP" id="MF_01161">
    <property type="entry name" value="tRNA_Ile_lys_synt"/>
    <property type="match status" value="1"/>
</dbReference>
<dbReference type="Gene3D" id="1.20.59.20">
    <property type="match status" value="1"/>
</dbReference>
<dbReference type="PANTHER" id="PTHR43033:SF1">
    <property type="entry name" value="TRNA(ILE)-LYSIDINE SYNTHASE-RELATED"/>
    <property type="match status" value="1"/>
</dbReference>
<feature type="domain" description="Lysidine-tRNA(Ile) synthetase C-terminal" evidence="9">
    <location>
        <begin position="392"/>
        <end position="464"/>
    </location>
</feature>
<dbReference type="CDD" id="cd01992">
    <property type="entry name" value="TilS_N"/>
    <property type="match status" value="1"/>
</dbReference>
<dbReference type="Proteomes" id="UP001156215">
    <property type="component" value="Chromosome"/>
</dbReference>
<evidence type="ECO:0000256" key="1">
    <source>
        <dbReference type="ARBA" id="ARBA00004496"/>
    </source>
</evidence>
<dbReference type="Pfam" id="PF01171">
    <property type="entry name" value="ATP_bind_3"/>
    <property type="match status" value="1"/>
</dbReference>